<evidence type="ECO:0000313" key="2">
    <source>
        <dbReference type="EMBL" id="CAB1441766.1"/>
    </source>
</evidence>
<dbReference type="AlphaFoldDB" id="A0A9N7YXN0"/>
<comment type="caution">
    <text evidence="2">The sequence shown here is derived from an EMBL/GenBank/DDBJ whole genome shotgun (WGS) entry which is preliminary data.</text>
</comment>
<protein>
    <submittedName>
        <fullName evidence="2">Uncharacterized protein</fullName>
    </submittedName>
</protein>
<gene>
    <name evidence="2" type="ORF">PLEPLA_LOCUS29499</name>
</gene>
<proteinExistence type="predicted"/>
<dbReference type="EMBL" id="CADEAL010002702">
    <property type="protein sequence ID" value="CAB1441766.1"/>
    <property type="molecule type" value="Genomic_DNA"/>
</dbReference>
<evidence type="ECO:0000256" key="1">
    <source>
        <dbReference type="SAM" id="MobiDB-lite"/>
    </source>
</evidence>
<feature type="region of interest" description="Disordered" evidence="1">
    <location>
        <begin position="1"/>
        <end position="42"/>
    </location>
</feature>
<keyword evidence="3" id="KW-1185">Reference proteome</keyword>
<name>A0A9N7YXN0_PLEPL</name>
<organism evidence="2 3">
    <name type="scientific">Pleuronectes platessa</name>
    <name type="common">European plaice</name>
    <dbReference type="NCBI Taxonomy" id="8262"/>
    <lineage>
        <taxon>Eukaryota</taxon>
        <taxon>Metazoa</taxon>
        <taxon>Chordata</taxon>
        <taxon>Craniata</taxon>
        <taxon>Vertebrata</taxon>
        <taxon>Euteleostomi</taxon>
        <taxon>Actinopterygii</taxon>
        <taxon>Neopterygii</taxon>
        <taxon>Teleostei</taxon>
        <taxon>Neoteleostei</taxon>
        <taxon>Acanthomorphata</taxon>
        <taxon>Carangaria</taxon>
        <taxon>Pleuronectiformes</taxon>
        <taxon>Pleuronectoidei</taxon>
        <taxon>Pleuronectidae</taxon>
        <taxon>Pleuronectes</taxon>
    </lineage>
</organism>
<accession>A0A9N7YXN0</accession>
<evidence type="ECO:0000313" key="3">
    <source>
        <dbReference type="Proteomes" id="UP001153269"/>
    </source>
</evidence>
<feature type="compositionally biased region" description="Basic and acidic residues" evidence="1">
    <location>
        <begin position="1"/>
        <end position="38"/>
    </location>
</feature>
<sequence>MTEEREKSGEELRRVGREDRSGHERGGVERRGQDKIGEEQLDILPDGIREKSEFPGSEKGVLIDRSAEQNSLFRAKKSCLVQLSIQVVMLPLKMLSMVPTDPEWADVVLLLKSTISSLVLHSAGHYSPGTSSPVFFLAIDCLHPAVPVAVARFNEDEFTRCANRTGALPAERTEQSWESGVAFFSARRSFRPQIVTLHVFKGVRRIYFVAPKVTVQENSARADVHKRSCVCHLPLMTQRRYGQGQLTTSQLTGRISTLVVLSVIASSPSTLQNHSPVLLPSLLADRILQTKAFALCFLITSLCHL</sequence>
<dbReference type="Proteomes" id="UP001153269">
    <property type="component" value="Unassembled WGS sequence"/>
</dbReference>
<reference evidence="2" key="1">
    <citation type="submission" date="2020-03" db="EMBL/GenBank/DDBJ databases">
        <authorList>
            <person name="Weist P."/>
        </authorList>
    </citation>
    <scope>NUCLEOTIDE SEQUENCE</scope>
</reference>